<dbReference type="Pfam" id="PF03881">
    <property type="entry name" value="Fructosamin_kin"/>
    <property type="match status" value="1"/>
</dbReference>
<evidence type="ECO:0000313" key="3">
    <source>
        <dbReference type="Proteomes" id="UP000259211"/>
    </source>
</evidence>
<keyword evidence="1" id="KW-0808">Transferase</keyword>
<gene>
    <name evidence="2" type="ORF">CHT91_09670</name>
</gene>
<dbReference type="PANTHER" id="PTHR12149:SF8">
    <property type="entry name" value="PROTEIN-RIBULOSAMINE 3-KINASE"/>
    <property type="match status" value="1"/>
</dbReference>
<comment type="caution">
    <text evidence="2">The sequence shown here is derived from an EMBL/GenBank/DDBJ whole genome shotgun (WGS) entry which is preliminary data.</text>
</comment>
<dbReference type="AlphaFoldDB" id="A0A3E2DCR4"/>
<organism evidence="2 3">
    <name type="scientific">Cutibacterium avidum</name>
    <dbReference type="NCBI Taxonomy" id="33010"/>
    <lineage>
        <taxon>Bacteria</taxon>
        <taxon>Bacillati</taxon>
        <taxon>Actinomycetota</taxon>
        <taxon>Actinomycetes</taxon>
        <taxon>Propionibacteriales</taxon>
        <taxon>Propionibacteriaceae</taxon>
        <taxon>Cutibacterium</taxon>
    </lineage>
</organism>
<dbReference type="Proteomes" id="UP000259211">
    <property type="component" value="Unassembled WGS sequence"/>
</dbReference>
<proteinExistence type="inferred from homology"/>
<sequence>MDEVVSAASYASTVRYMTFRKTDHHKNAIDYEVAGLTWLAAAQPAGAAIVEVLDHGNGWLTEPELSPIRPTREAAEEFGRRLAHTHAAGASHLGAAPDGFAPDGGYIGRAPLRLPSEHIDSWGEFYAHQRIEPYMDSLDADARAIMSKLVDRLASGVFDHDQPALVTDPAARTHGDMWSGNLMWTSDGVVLIDPAAQGGHAEEDLASLSVFGALFTNEIRAAYDEESPLADGWQERVGLHQLHMLIVHCFLFGGGYVGETVEVARRYL</sequence>
<dbReference type="RefSeq" id="WP_117189590.1">
    <property type="nucleotide sequence ID" value="NZ_NOWI01000008.1"/>
</dbReference>
<dbReference type="Gene3D" id="1.10.510.10">
    <property type="entry name" value="Transferase(Phosphotransferase) domain 1"/>
    <property type="match status" value="1"/>
</dbReference>
<dbReference type="SUPFAM" id="SSF56112">
    <property type="entry name" value="Protein kinase-like (PK-like)"/>
    <property type="match status" value="1"/>
</dbReference>
<dbReference type="EMBL" id="NOWI01000008">
    <property type="protein sequence ID" value="RFT43192.1"/>
    <property type="molecule type" value="Genomic_DNA"/>
</dbReference>
<dbReference type="InterPro" id="IPR011009">
    <property type="entry name" value="Kinase-like_dom_sf"/>
</dbReference>
<dbReference type="GO" id="GO:0016301">
    <property type="term" value="F:kinase activity"/>
    <property type="evidence" value="ECO:0007669"/>
    <property type="project" value="UniProtKB-UniRule"/>
</dbReference>
<protein>
    <submittedName>
        <fullName evidence="2">Fructosamine kinase</fullName>
    </submittedName>
</protein>
<dbReference type="Gene3D" id="1.20.1270.240">
    <property type="match status" value="1"/>
</dbReference>
<name>A0A3E2DCR4_9ACTN</name>
<keyword evidence="1 2" id="KW-0418">Kinase</keyword>
<evidence type="ECO:0000313" key="2">
    <source>
        <dbReference type="EMBL" id="RFT43192.1"/>
    </source>
</evidence>
<dbReference type="PIRSF" id="PIRSF006221">
    <property type="entry name" value="Ketosamine-3-kinase"/>
    <property type="match status" value="1"/>
</dbReference>
<dbReference type="InterPro" id="IPR016477">
    <property type="entry name" value="Fructo-/Ketosamine-3-kinase"/>
</dbReference>
<comment type="similarity">
    <text evidence="1">Belongs to the fructosamine kinase family.</text>
</comment>
<dbReference type="PANTHER" id="PTHR12149">
    <property type="entry name" value="FRUCTOSAMINE 3 KINASE-RELATED PROTEIN"/>
    <property type="match status" value="1"/>
</dbReference>
<evidence type="ECO:0000256" key="1">
    <source>
        <dbReference type="PIRNR" id="PIRNR006221"/>
    </source>
</evidence>
<reference evidence="2 3" key="1">
    <citation type="submission" date="2017-07" db="EMBL/GenBank/DDBJ databases">
        <authorList>
            <person name="Sun Z.S."/>
            <person name="Albrecht U."/>
            <person name="Echele G."/>
            <person name="Lee C.C."/>
        </authorList>
    </citation>
    <scope>NUCLEOTIDE SEQUENCE [LARGE SCALE GENOMIC DNA]</scope>
    <source>
        <strain evidence="2 3">P16-029</strain>
    </source>
</reference>
<accession>A0A3E2DCR4</accession>